<name>A0A6S6UEF3_9BACT</name>
<accession>A0A6S6UEF3</accession>
<dbReference type="PRINTS" id="PR00300">
    <property type="entry name" value="CLPPROTEASEA"/>
</dbReference>
<dbReference type="CDD" id="cd19499">
    <property type="entry name" value="RecA-like_ClpB_Hsp104-like"/>
    <property type="match status" value="1"/>
</dbReference>
<evidence type="ECO:0000313" key="6">
    <source>
        <dbReference type="EMBL" id="CAA6830258.1"/>
    </source>
</evidence>
<dbReference type="AlphaFoldDB" id="A0A6S6UEF3"/>
<dbReference type="GO" id="GO:0016887">
    <property type="term" value="F:ATP hydrolysis activity"/>
    <property type="evidence" value="ECO:0007669"/>
    <property type="project" value="InterPro"/>
</dbReference>
<feature type="domain" description="AAA+ ATPase" evidence="4">
    <location>
        <begin position="524"/>
        <end position="657"/>
    </location>
</feature>
<keyword evidence="1" id="KW-0547">Nucleotide-binding</keyword>
<dbReference type="EMBL" id="CACVAQ010000543">
    <property type="protein sequence ID" value="CAA6830258.1"/>
    <property type="molecule type" value="Genomic_DNA"/>
</dbReference>
<dbReference type="PANTHER" id="PTHR11638:SF18">
    <property type="entry name" value="HEAT SHOCK PROTEIN 104"/>
    <property type="match status" value="1"/>
</dbReference>
<dbReference type="InterPro" id="IPR050130">
    <property type="entry name" value="ClpA_ClpB"/>
</dbReference>
<dbReference type="Pfam" id="PF10431">
    <property type="entry name" value="ClpB_D2-small"/>
    <property type="match status" value="1"/>
</dbReference>
<dbReference type="InterPro" id="IPR019489">
    <property type="entry name" value="Clp_ATPase_C"/>
</dbReference>
<dbReference type="PANTHER" id="PTHR11638">
    <property type="entry name" value="ATP-DEPENDENT CLP PROTEASE"/>
    <property type="match status" value="1"/>
</dbReference>
<dbReference type="GO" id="GO:0006508">
    <property type="term" value="P:proteolysis"/>
    <property type="evidence" value="ECO:0007669"/>
    <property type="project" value="UniProtKB-KW"/>
</dbReference>
<dbReference type="SMART" id="SM00382">
    <property type="entry name" value="AAA"/>
    <property type="match status" value="2"/>
</dbReference>
<dbReference type="SUPFAM" id="SSF52540">
    <property type="entry name" value="P-loop containing nucleoside triphosphate hydrolases"/>
    <property type="match status" value="2"/>
</dbReference>
<keyword evidence="6" id="KW-0378">Hydrolase</keyword>
<evidence type="ECO:0000259" key="4">
    <source>
        <dbReference type="SMART" id="SM00382"/>
    </source>
</evidence>
<dbReference type="InterPro" id="IPR003959">
    <property type="entry name" value="ATPase_AAA_core"/>
</dbReference>
<sequence length="1110" mass="127915">MSQVTVTVPVLVQHVDINNQQQYHIAPVFFPNPVAVNRRYEEAVSLFRREVRDHFKGLKIGRANADYLLWYMFSPKMQHKIIKMNFVAGKQSVNGSFSVIYFKLQEKTFVCLPGFNSFVFVLEEDQTSFKDVSIQAKLMVEKLLRVYKKNMGVTTLDMDAYYASKGEFITTLEFKITAGHSNFRFESTADDWMFAFFGGQEKFDGAEEIGKVGVNLNELHPVGLKRAFQREELVEQLSGIVYQQQNTPVVLVGEEGVGKHSLIHEIVYRFCKAWDKPDTEKMTRLWHIDPTRIIAGMSVVGMWQKRFEAILQHLKGRQKGKQTDKILINNVVAMLRIGKSSQNSMTLSDVLKPYLEKRLLQVILIATPEEWKIIQEKDRRFTDLFQVIRIKEPDMETAVKMILEKRKGLELQHQCTISIPAIRQLFAIHRNYFKRKALPGSVSKLLTQLAVKYSMQTVDVEQVQDEFEMYSGLSSQIFDMSYTFEENEVRQHIEASLVGQKTAVDCLTNVIHTIKAKLNDPNKPLGSFLFIGPTGVGKTEAAKIVCDYLLGDAKKLMRFDMNEYIDESALSRLVGDYNQPEGQLTGKIRYSPFGVVLFDEIEKAHPKIHDLLLQVLDDGRLTDALGRTVDFGNTIIIMTSNIGAGDVDNQLGFQTQKSTDDAIYMKAVENFFRPEFINRIDKTVIFNALELEHILGIAKLQIQNLLSRDGFVRRTTILNISEDALEWVARRGFNAKMGGRALKRQIEKDLTAFSAEQLIKTTSDQPVIFDIKLKDGTLYPRIEVLDFVEPLQENFLPEIPTENQLKRFYGFLVKEIERIEGRLFELDTEDDYVIDMDGGDDLDWQYYDLKNQLAEKKEDANRMLLGIRSKYLDHIVSTSLRLKSAGTSSIIYKRDTTKIDKILLKEQLFQKSALEELRYVYQNAPEQFDRQQSVYLTDYFDIAFLKVKVAHLERGQLDKLEIEIRSTISNQGQEEMKYLKRVYKAIFEELGLSFKLIDSIFYLEGYGADQLLRAEAGYHLFYRSHQNPLPIQVEIRNTTNKETTLGNFKEEDGTNFVVRLYDISLGEEHRASTITDLRTGYTNQARITVNEYKLFLYASLLLEKKSKKNF</sequence>
<reference evidence="6" key="1">
    <citation type="submission" date="2020-01" db="EMBL/GenBank/DDBJ databases">
        <authorList>
            <person name="Meier V. D."/>
            <person name="Meier V D."/>
        </authorList>
    </citation>
    <scope>NUCLEOTIDE SEQUENCE</scope>
    <source>
        <strain evidence="6">HLG_WM_MAG_10</strain>
    </source>
</reference>
<dbReference type="Pfam" id="PF07724">
    <property type="entry name" value="AAA_2"/>
    <property type="match status" value="1"/>
</dbReference>
<dbReference type="InterPro" id="IPR003593">
    <property type="entry name" value="AAA+_ATPase"/>
</dbReference>
<evidence type="ECO:0000259" key="5">
    <source>
        <dbReference type="SMART" id="SM01086"/>
    </source>
</evidence>
<protein>
    <submittedName>
        <fullName evidence="6">ATP-dependent Clp protease ATP-binding subunit ClpA</fullName>
    </submittedName>
</protein>
<keyword evidence="2 6" id="KW-0067">ATP-binding</keyword>
<evidence type="ECO:0000256" key="3">
    <source>
        <dbReference type="ARBA" id="ARBA00023186"/>
    </source>
</evidence>
<dbReference type="GO" id="GO:0005737">
    <property type="term" value="C:cytoplasm"/>
    <property type="evidence" value="ECO:0007669"/>
    <property type="project" value="TreeGrafter"/>
</dbReference>
<dbReference type="GO" id="GO:0034605">
    <property type="term" value="P:cellular response to heat"/>
    <property type="evidence" value="ECO:0007669"/>
    <property type="project" value="TreeGrafter"/>
</dbReference>
<feature type="domain" description="AAA+ ATPase" evidence="4">
    <location>
        <begin position="245"/>
        <end position="394"/>
    </location>
</feature>
<dbReference type="GO" id="GO:0008233">
    <property type="term" value="F:peptidase activity"/>
    <property type="evidence" value="ECO:0007669"/>
    <property type="project" value="UniProtKB-KW"/>
</dbReference>
<feature type="domain" description="Clp ATPase C-terminal" evidence="5">
    <location>
        <begin position="689"/>
        <end position="780"/>
    </location>
</feature>
<dbReference type="SMART" id="SM01086">
    <property type="entry name" value="ClpB_D2-small"/>
    <property type="match status" value="1"/>
</dbReference>
<dbReference type="InterPro" id="IPR001270">
    <property type="entry name" value="ClpA/B"/>
</dbReference>
<dbReference type="Gene3D" id="1.10.8.60">
    <property type="match status" value="1"/>
</dbReference>
<keyword evidence="6" id="KW-0645">Protease</keyword>
<dbReference type="GO" id="GO:0005524">
    <property type="term" value="F:ATP binding"/>
    <property type="evidence" value="ECO:0007669"/>
    <property type="project" value="UniProtKB-KW"/>
</dbReference>
<organism evidence="6">
    <name type="scientific">uncultured Aureispira sp</name>
    <dbReference type="NCBI Taxonomy" id="1331704"/>
    <lineage>
        <taxon>Bacteria</taxon>
        <taxon>Pseudomonadati</taxon>
        <taxon>Bacteroidota</taxon>
        <taxon>Saprospiria</taxon>
        <taxon>Saprospirales</taxon>
        <taxon>Saprospiraceae</taxon>
        <taxon>Aureispira</taxon>
        <taxon>environmental samples</taxon>
    </lineage>
</organism>
<proteinExistence type="predicted"/>
<dbReference type="Gene3D" id="3.40.50.300">
    <property type="entry name" value="P-loop containing nucleotide triphosphate hydrolases"/>
    <property type="match status" value="2"/>
</dbReference>
<gene>
    <name evidence="6" type="ORF">HELGO_WM26944</name>
</gene>
<evidence type="ECO:0000256" key="2">
    <source>
        <dbReference type="ARBA" id="ARBA00022840"/>
    </source>
</evidence>
<keyword evidence="3" id="KW-0143">Chaperone</keyword>
<evidence type="ECO:0000256" key="1">
    <source>
        <dbReference type="ARBA" id="ARBA00022741"/>
    </source>
</evidence>
<dbReference type="InterPro" id="IPR027417">
    <property type="entry name" value="P-loop_NTPase"/>
</dbReference>